<organism evidence="1 2">
    <name type="scientific">Nitrosospira multiformis</name>
    <dbReference type="NCBI Taxonomy" id="1231"/>
    <lineage>
        <taxon>Bacteria</taxon>
        <taxon>Pseudomonadati</taxon>
        <taxon>Pseudomonadota</taxon>
        <taxon>Betaproteobacteria</taxon>
        <taxon>Nitrosomonadales</taxon>
        <taxon>Nitrosomonadaceae</taxon>
        <taxon>Nitrosospira</taxon>
    </lineage>
</organism>
<proteinExistence type="predicted"/>
<protein>
    <submittedName>
        <fullName evidence="1">Uncharacterized protein</fullName>
    </submittedName>
</protein>
<comment type="caution">
    <text evidence="1">The sequence shown here is derived from an EMBL/GenBank/DDBJ whole genome shotgun (WGS) entry which is preliminary data.</text>
</comment>
<dbReference type="EMBL" id="FNKY01000001">
    <property type="protein sequence ID" value="SDQ33772.1"/>
    <property type="molecule type" value="Genomic_DNA"/>
</dbReference>
<gene>
    <name evidence="1" type="ORF">SAMN05216402_0445</name>
</gene>
<keyword evidence="2" id="KW-1185">Reference proteome</keyword>
<evidence type="ECO:0000313" key="2">
    <source>
        <dbReference type="Proteomes" id="UP000183471"/>
    </source>
</evidence>
<accession>A0ABY0T6J3</accession>
<reference evidence="1 2" key="1">
    <citation type="submission" date="2016-10" db="EMBL/GenBank/DDBJ databases">
        <authorList>
            <person name="Varghese N."/>
            <person name="Submissions S."/>
        </authorList>
    </citation>
    <scope>NUCLEOTIDE SEQUENCE [LARGE SCALE GENOMIC DNA]</scope>
    <source>
        <strain evidence="1 2">Nl1</strain>
    </source>
</reference>
<name>A0ABY0T6J3_9PROT</name>
<evidence type="ECO:0000313" key="1">
    <source>
        <dbReference type="EMBL" id="SDQ33772.1"/>
    </source>
</evidence>
<dbReference type="Proteomes" id="UP000183471">
    <property type="component" value="Unassembled WGS sequence"/>
</dbReference>
<sequence length="64" mass="7181">MTGDSYGAYPFFRVLIWKPFAKSFIHTASSEKQVFQHRVCIGTCGGYSLSGAAFRETVRLSFQP</sequence>